<protein>
    <submittedName>
        <fullName evidence="2">Uncharacterized protein</fullName>
    </submittedName>
</protein>
<sequence length="85" mass="9732">METATRAVHQMMQPPRRIRGTAYDLAHVKAIRDVFWWCAGIHPGWWDWFGEAHVPSTLSKEMEEGKGQRMRGEGRTCSSESSASR</sequence>
<dbReference type="STRING" id="946122.A0A0C2WXL3"/>
<keyword evidence="3" id="KW-1185">Reference proteome</keyword>
<evidence type="ECO:0000313" key="3">
    <source>
        <dbReference type="Proteomes" id="UP000054549"/>
    </source>
</evidence>
<dbReference type="Proteomes" id="UP000054549">
    <property type="component" value="Unassembled WGS sequence"/>
</dbReference>
<gene>
    <name evidence="2" type="ORF">M378DRAFT_161006</name>
</gene>
<feature type="region of interest" description="Disordered" evidence="1">
    <location>
        <begin position="60"/>
        <end position="85"/>
    </location>
</feature>
<dbReference type="AlphaFoldDB" id="A0A0C2WXL3"/>
<feature type="compositionally biased region" description="Polar residues" evidence="1">
    <location>
        <begin position="76"/>
        <end position="85"/>
    </location>
</feature>
<organism evidence="2 3">
    <name type="scientific">Amanita muscaria (strain Koide BX008)</name>
    <dbReference type="NCBI Taxonomy" id="946122"/>
    <lineage>
        <taxon>Eukaryota</taxon>
        <taxon>Fungi</taxon>
        <taxon>Dikarya</taxon>
        <taxon>Basidiomycota</taxon>
        <taxon>Agaricomycotina</taxon>
        <taxon>Agaricomycetes</taxon>
        <taxon>Agaricomycetidae</taxon>
        <taxon>Agaricales</taxon>
        <taxon>Pluteineae</taxon>
        <taxon>Amanitaceae</taxon>
        <taxon>Amanita</taxon>
    </lineage>
</organism>
<proteinExistence type="predicted"/>
<dbReference type="HOGENOM" id="CLU_2637590_0_0_1"/>
<dbReference type="OrthoDB" id="429841at2759"/>
<evidence type="ECO:0000313" key="2">
    <source>
        <dbReference type="EMBL" id="KIL66522.1"/>
    </source>
</evidence>
<dbReference type="EMBL" id="KN818236">
    <property type="protein sequence ID" value="KIL66522.1"/>
    <property type="molecule type" value="Genomic_DNA"/>
</dbReference>
<reference evidence="2 3" key="1">
    <citation type="submission" date="2014-04" db="EMBL/GenBank/DDBJ databases">
        <title>Evolutionary Origins and Diversification of the Mycorrhizal Mutualists.</title>
        <authorList>
            <consortium name="DOE Joint Genome Institute"/>
            <consortium name="Mycorrhizal Genomics Consortium"/>
            <person name="Kohler A."/>
            <person name="Kuo A."/>
            <person name="Nagy L.G."/>
            <person name="Floudas D."/>
            <person name="Copeland A."/>
            <person name="Barry K.W."/>
            <person name="Cichocki N."/>
            <person name="Veneault-Fourrey C."/>
            <person name="LaButti K."/>
            <person name="Lindquist E.A."/>
            <person name="Lipzen A."/>
            <person name="Lundell T."/>
            <person name="Morin E."/>
            <person name="Murat C."/>
            <person name="Riley R."/>
            <person name="Ohm R."/>
            <person name="Sun H."/>
            <person name="Tunlid A."/>
            <person name="Henrissat B."/>
            <person name="Grigoriev I.V."/>
            <person name="Hibbett D.S."/>
            <person name="Martin F."/>
        </authorList>
    </citation>
    <scope>NUCLEOTIDE SEQUENCE [LARGE SCALE GENOMIC DNA]</scope>
    <source>
        <strain evidence="2 3">Koide BX008</strain>
    </source>
</reference>
<evidence type="ECO:0000256" key="1">
    <source>
        <dbReference type="SAM" id="MobiDB-lite"/>
    </source>
</evidence>
<accession>A0A0C2WXL3</accession>
<feature type="compositionally biased region" description="Basic and acidic residues" evidence="1">
    <location>
        <begin position="60"/>
        <end position="74"/>
    </location>
</feature>
<dbReference type="InParanoid" id="A0A0C2WXL3"/>
<name>A0A0C2WXL3_AMAMK</name>
<feature type="non-terminal residue" evidence="2">
    <location>
        <position position="85"/>
    </location>
</feature>